<evidence type="ECO:0000256" key="4">
    <source>
        <dbReference type="ARBA" id="ARBA00022490"/>
    </source>
</evidence>
<evidence type="ECO:0000313" key="14">
    <source>
        <dbReference type="EMBL" id="GMI28927.1"/>
    </source>
</evidence>
<evidence type="ECO:0000256" key="9">
    <source>
        <dbReference type="ARBA" id="ARBA00023006"/>
    </source>
</evidence>
<evidence type="ECO:0000256" key="2">
    <source>
        <dbReference type="ARBA" id="ARBA00010958"/>
    </source>
</evidence>
<evidence type="ECO:0000256" key="1">
    <source>
        <dbReference type="ARBA" id="ARBA00004496"/>
    </source>
</evidence>
<feature type="domain" description="Peptidase C54 catalytic" evidence="13">
    <location>
        <begin position="55"/>
        <end position="348"/>
    </location>
</feature>
<dbReference type="OrthoDB" id="2960936at2759"/>
<comment type="caution">
    <text evidence="14">The sequence shown here is derived from an EMBL/GenBank/DDBJ whole genome shotgun (WGS) entry which is preliminary data.</text>
</comment>
<keyword evidence="8 11" id="KW-0653">Protein transport</keyword>
<dbReference type="GO" id="GO:0019786">
    <property type="term" value="F:protein-phosphatidylethanolamide deconjugating activity"/>
    <property type="evidence" value="ECO:0007669"/>
    <property type="project" value="InterPro"/>
</dbReference>
<feature type="region of interest" description="Disordered" evidence="12">
    <location>
        <begin position="192"/>
        <end position="220"/>
    </location>
</feature>
<dbReference type="GO" id="GO:0035973">
    <property type="term" value="P:aggrephagy"/>
    <property type="evidence" value="ECO:0007669"/>
    <property type="project" value="TreeGrafter"/>
</dbReference>
<organism evidence="14 15">
    <name type="scientific">Triparma columacea</name>
    <dbReference type="NCBI Taxonomy" id="722753"/>
    <lineage>
        <taxon>Eukaryota</taxon>
        <taxon>Sar</taxon>
        <taxon>Stramenopiles</taxon>
        <taxon>Ochrophyta</taxon>
        <taxon>Bolidophyceae</taxon>
        <taxon>Parmales</taxon>
        <taxon>Triparmaceae</taxon>
        <taxon>Triparma</taxon>
    </lineage>
</organism>
<sequence>MDSSIGNLFASVTAAYNRAITAEASKDESSPDEQGTEWWILGEYYDRSRARERREKEISIMWWSYRSNFLEMRPYGFTSDTGWGCMLRCSQMLLCQSLSLHRPSITPETYLSLFADVPGKAHPFGIHGMCRAGLGRDKFPGEWFGPREGCFVVKDLVGESKMGGGLDLKIIVAGEGCIYRDNVVEEMEKEEMGEEVRRRPLPPPPPISSDHDPLFNPPPSLTGTKEWSKSLLILIPLRLGVNGIDGRYRKNIVEAFSMKSFCGMMGGTPRHAIYFYGIDKGGGGLRGKDPHTTQFAPGRGREGKVKITKEYRDSCRGGDVTVRLESIDPSLALSFYVRGRDEFEAFVREAREGVAGEDLEGGKRLFSVEDRAPDYGGDLGLEGCVDGVEDGEDASEDEWEFI</sequence>
<dbReference type="EMBL" id="BRYA01000670">
    <property type="protein sequence ID" value="GMI28927.1"/>
    <property type="molecule type" value="Genomic_DNA"/>
</dbReference>
<keyword evidence="15" id="KW-1185">Reference proteome</keyword>
<evidence type="ECO:0000256" key="10">
    <source>
        <dbReference type="ARBA" id="ARBA00029362"/>
    </source>
</evidence>
<keyword evidence="3" id="KW-0813">Transport</keyword>
<comment type="subcellular location">
    <subcellularLocation>
        <location evidence="1 11">Cytoplasm</location>
    </subcellularLocation>
</comment>
<dbReference type="SUPFAM" id="SSF54001">
    <property type="entry name" value="Cysteine proteinases"/>
    <property type="match status" value="1"/>
</dbReference>
<comment type="function">
    <text evidence="11">Cysteine protease that plays a key role in autophagy by mediating both proteolytic activation and delipidation of ATG8 family proteins.</text>
</comment>
<evidence type="ECO:0000256" key="8">
    <source>
        <dbReference type="ARBA" id="ARBA00022927"/>
    </source>
</evidence>
<dbReference type="InterPro" id="IPR005078">
    <property type="entry name" value="Peptidase_C54"/>
</dbReference>
<dbReference type="GO" id="GO:0034727">
    <property type="term" value="P:piecemeal microautophagy of the nucleus"/>
    <property type="evidence" value="ECO:0007669"/>
    <property type="project" value="TreeGrafter"/>
</dbReference>
<evidence type="ECO:0000313" key="15">
    <source>
        <dbReference type="Proteomes" id="UP001165065"/>
    </source>
</evidence>
<gene>
    <name evidence="14" type="ORF">TrCOL_g12308</name>
</gene>
<protein>
    <recommendedName>
        <fullName evidence="11">Cysteine protease</fullName>
        <ecNumber evidence="11">3.4.22.-</ecNumber>
    </recommendedName>
</protein>
<keyword evidence="9 11" id="KW-0072">Autophagy</keyword>
<dbReference type="PANTHER" id="PTHR22624">
    <property type="entry name" value="CYSTEINE PROTEASE ATG4"/>
    <property type="match status" value="1"/>
</dbReference>
<keyword evidence="7" id="KW-0788">Thiol protease</keyword>
<keyword evidence="5 11" id="KW-0645">Protease</keyword>
<dbReference type="GO" id="GO:0000423">
    <property type="term" value="P:mitophagy"/>
    <property type="evidence" value="ECO:0007669"/>
    <property type="project" value="TreeGrafter"/>
</dbReference>
<comment type="similarity">
    <text evidence="2 11">Belongs to the peptidase C54 family.</text>
</comment>
<keyword evidence="4 11" id="KW-0963">Cytoplasm</keyword>
<evidence type="ECO:0000256" key="3">
    <source>
        <dbReference type="ARBA" id="ARBA00022448"/>
    </source>
</evidence>
<evidence type="ECO:0000256" key="12">
    <source>
        <dbReference type="SAM" id="MobiDB-lite"/>
    </source>
</evidence>
<dbReference type="Proteomes" id="UP001165065">
    <property type="component" value="Unassembled WGS sequence"/>
</dbReference>
<dbReference type="GO" id="GO:0016485">
    <property type="term" value="P:protein processing"/>
    <property type="evidence" value="ECO:0007669"/>
    <property type="project" value="TreeGrafter"/>
</dbReference>
<evidence type="ECO:0000256" key="11">
    <source>
        <dbReference type="RuleBase" id="RU363115"/>
    </source>
</evidence>
<dbReference type="InterPro" id="IPR046792">
    <property type="entry name" value="Peptidase_C54_cat"/>
</dbReference>
<accession>A0A9W7L3G6</accession>
<dbReference type="GO" id="GO:0015031">
    <property type="term" value="P:protein transport"/>
    <property type="evidence" value="ECO:0007669"/>
    <property type="project" value="UniProtKB-KW"/>
</dbReference>
<dbReference type="AlphaFoldDB" id="A0A9W7L3G6"/>
<dbReference type="GO" id="GO:0005737">
    <property type="term" value="C:cytoplasm"/>
    <property type="evidence" value="ECO:0007669"/>
    <property type="project" value="UniProtKB-SubCell"/>
</dbReference>
<dbReference type="Pfam" id="PF03416">
    <property type="entry name" value="Peptidase_C54"/>
    <property type="match status" value="1"/>
</dbReference>
<dbReference type="InterPro" id="IPR038765">
    <property type="entry name" value="Papain-like_cys_pep_sf"/>
</dbReference>
<evidence type="ECO:0000256" key="6">
    <source>
        <dbReference type="ARBA" id="ARBA00022801"/>
    </source>
</evidence>
<reference evidence="15" key="1">
    <citation type="journal article" date="2023" name="Commun. Biol.">
        <title>Genome analysis of Parmales, the sister group of diatoms, reveals the evolutionary specialization of diatoms from phago-mixotrophs to photoautotrophs.</title>
        <authorList>
            <person name="Ban H."/>
            <person name="Sato S."/>
            <person name="Yoshikawa S."/>
            <person name="Yamada K."/>
            <person name="Nakamura Y."/>
            <person name="Ichinomiya M."/>
            <person name="Sato N."/>
            <person name="Blanc-Mathieu R."/>
            <person name="Endo H."/>
            <person name="Kuwata A."/>
            <person name="Ogata H."/>
        </authorList>
    </citation>
    <scope>NUCLEOTIDE SEQUENCE [LARGE SCALE GENOMIC DNA]</scope>
</reference>
<dbReference type="EC" id="3.4.22.-" evidence="11"/>
<proteinExistence type="inferred from homology"/>
<evidence type="ECO:0000256" key="5">
    <source>
        <dbReference type="ARBA" id="ARBA00022670"/>
    </source>
</evidence>
<dbReference type="GO" id="GO:0004197">
    <property type="term" value="F:cysteine-type endopeptidase activity"/>
    <property type="evidence" value="ECO:0007669"/>
    <property type="project" value="TreeGrafter"/>
</dbReference>
<evidence type="ECO:0000259" key="13">
    <source>
        <dbReference type="Pfam" id="PF03416"/>
    </source>
</evidence>
<dbReference type="PANTHER" id="PTHR22624:SF49">
    <property type="entry name" value="CYSTEINE PROTEASE"/>
    <property type="match status" value="1"/>
</dbReference>
<evidence type="ECO:0000256" key="7">
    <source>
        <dbReference type="ARBA" id="ARBA00022807"/>
    </source>
</evidence>
<keyword evidence="6 11" id="KW-0378">Hydrolase</keyword>
<comment type="catalytic activity">
    <reaction evidence="10">
        <text>[protein]-C-terminal L-amino acid-glycyl-phosphatidylethanolamide + H2O = [protein]-C-terminal L-amino acid-glycine + a 1,2-diacyl-sn-glycero-3-phosphoethanolamine</text>
        <dbReference type="Rhea" id="RHEA:67548"/>
        <dbReference type="Rhea" id="RHEA-COMP:17323"/>
        <dbReference type="Rhea" id="RHEA-COMP:17324"/>
        <dbReference type="ChEBI" id="CHEBI:15377"/>
        <dbReference type="ChEBI" id="CHEBI:64612"/>
        <dbReference type="ChEBI" id="CHEBI:172940"/>
        <dbReference type="ChEBI" id="CHEBI:172941"/>
    </reaction>
    <physiologicalReaction direction="left-to-right" evidence="10">
        <dbReference type="Rhea" id="RHEA:67549"/>
    </physiologicalReaction>
</comment>
<dbReference type="GO" id="GO:0000045">
    <property type="term" value="P:autophagosome assembly"/>
    <property type="evidence" value="ECO:0007669"/>
    <property type="project" value="TreeGrafter"/>
</dbReference>
<name>A0A9W7L3G6_9STRA</name>